<evidence type="ECO:0000256" key="2">
    <source>
        <dbReference type="ARBA" id="ARBA00022679"/>
    </source>
</evidence>
<dbReference type="PANTHER" id="PTHR43085">
    <property type="entry name" value="HEXOKINASE FAMILY MEMBER"/>
    <property type="match status" value="1"/>
</dbReference>
<keyword evidence="5" id="KW-0067">ATP-binding</keyword>
<reference evidence="8 9" key="1">
    <citation type="submission" date="2018-11" db="EMBL/GenBank/DDBJ databases">
        <title>Genome sequencing of Paenibacillus lentus DSM25539(T).</title>
        <authorList>
            <person name="Kook J.-K."/>
            <person name="Park S.-N."/>
            <person name="Lim Y.K."/>
        </authorList>
    </citation>
    <scope>NUCLEOTIDE SEQUENCE [LARGE SCALE GENOMIC DNA]</scope>
    <source>
        <strain evidence="8 9">DSM 25539</strain>
    </source>
</reference>
<dbReference type="InterPro" id="IPR002139">
    <property type="entry name" value="Ribo/fructo_kinase"/>
</dbReference>
<dbReference type="Pfam" id="PF00294">
    <property type="entry name" value="PfkB"/>
    <property type="match status" value="1"/>
</dbReference>
<dbReference type="PROSITE" id="PS00584">
    <property type="entry name" value="PFKB_KINASES_2"/>
    <property type="match status" value="1"/>
</dbReference>
<dbReference type="GO" id="GO:0008865">
    <property type="term" value="F:fructokinase activity"/>
    <property type="evidence" value="ECO:0007669"/>
    <property type="project" value="UniProtKB-ARBA"/>
</dbReference>
<evidence type="ECO:0000256" key="1">
    <source>
        <dbReference type="ARBA" id="ARBA00010688"/>
    </source>
</evidence>
<dbReference type="InterPro" id="IPR029056">
    <property type="entry name" value="Ribokinase-like"/>
</dbReference>
<dbReference type="GO" id="GO:0006000">
    <property type="term" value="P:fructose metabolic process"/>
    <property type="evidence" value="ECO:0007669"/>
    <property type="project" value="UniProtKB-ARBA"/>
</dbReference>
<evidence type="ECO:0000256" key="4">
    <source>
        <dbReference type="ARBA" id="ARBA00022777"/>
    </source>
</evidence>
<name>A0A3Q8S6V6_9BACL</name>
<keyword evidence="2 6" id="KW-0808">Transferase</keyword>
<dbReference type="InterPro" id="IPR011611">
    <property type="entry name" value="PfkB_dom"/>
</dbReference>
<gene>
    <name evidence="8" type="ORF">EIM92_03320</name>
</gene>
<dbReference type="CDD" id="cd01167">
    <property type="entry name" value="bac_FRK"/>
    <property type="match status" value="1"/>
</dbReference>
<evidence type="ECO:0000256" key="3">
    <source>
        <dbReference type="ARBA" id="ARBA00022741"/>
    </source>
</evidence>
<dbReference type="AlphaFoldDB" id="A0A3Q8S6V6"/>
<dbReference type="EMBL" id="CP034248">
    <property type="protein sequence ID" value="AZK48844.1"/>
    <property type="molecule type" value="Genomic_DNA"/>
</dbReference>
<dbReference type="Proteomes" id="UP000273145">
    <property type="component" value="Chromosome"/>
</dbReference>
<evidence type="ECO:0000313" key="9">
    <source>
        <dbReference type="Proteomes" id="UP000273145"/>
    </source>
</evidence>
<keyword evidence="4 6" id="KW-0418">Kinase</keyword>
<feature type="domain" description="Carbohydrate kinase PfkB" evidence="7">
    <location>
        <begin position="4"/>
        <end position="307"/>
    </location>
</feature>
<proteinExistence type="inferred from homology"/>
<protein>
    <submittedName>
        <fullName evidence="8">Carbohydrate kinase</fullName>
    </submittedName>
</protein>
<accession>A0A3Q8S6V6</accession>
<dbReference type="PRINTS" id="PR00990">
    <property type="entry name" value="RIBOKINASE"/>
</dbReference>
<evidence type="ECO:0000256" key="5">
    <source>
        <dbReference type="ARBA" id="ARBA00022840"/>
    </source>
</evidence>
<dbReference type="InterPro" id="IPR002173">
    <property type="entry name" value="Carboh/pur_kinase_PfkB_CS"/>
</dbReference>
<dbReference type="SUPFAM" id="SSF53613">
    <property type="entry name" value="Ribokinase-like"/>
    <property type="match status" value="1"/>
</dbReference>
<dbReference type="PANTHER" id="PTHR43085:SF1">
    <property type="entry name" value="PSEUDOURIDINE KINASE-RELATED"/>
    <property type="match status" value="1"/>
</dbReference>
<organism evidence="8 9">
    <name type="scientific">Paenibacillus lentus</name>
    <dbReference type="NCBI Taxonomy" id="1338368"/>
    <lineage>
        <taxon>Bacteria</taxon>
        <taxon>Bacillati</taxon>
        <taxon>Bacillota</taxon>
        <taxon>Bacilli</taxon>
        <taxon>Bacillales</taxon>
        <taxon>Paenibacillaceae</taxon>
        <taxon>Paenibacillus</taxon>
    </lineage>
</organism>
<dbReference type="Gene3D" id="3.40.1190.20">
    <property type="match status" value="1"/>
</dbReference>
<dbReference type="OrthoDB" id="9813569at2"/>
<evidence type="ECO:0000256" key="6">
    <source>
        <dbReference type="RuleBase" id="RU003704"/>
    </source>
</evidence>
<dbReference type="GO" id="GO:0005524">
    <property type="term" value="F:ATP binding"/>
    <property type="evidence" value="ECO:0007669"/>
    <property type="project" value="UniProtKB-KW"/>
</dbReference>
<evidence type="ECO:0000259" key="7">
    <source>
        <dbReference type="Pfam" id="PF00294"/>
    </source>
</evidence>
<evidence type="ECO:0000313" key="8">
    <source>
        <dbReference type="EMBL" id="AZK48844.1"/>
    </source>
</evidence>
<comment type="similarity">
    <text evidence="1 6">Belongs to the carbohydrate kinase PfkB family.</text>
</comment>
<sequence length="327" mass="34929">MKYDVVALGELLIDFTPAGTSPAGNPYFERNAGGAPVNVLAALSRLGRQTAFVGKVGDDPFGQYLREALVAENIADSGLVQTRTAHTTMAFVHLDGDGERSFHFCRHPGADAELTFDEVNRELLSSTRIFHFGSISMTTEPAYSATVQAVRLAKSHGALITYDPNWRPALWMDDAHSRAAMEEGLHLADIVKVSEEELVFLTGSQDLADGAAQLLNSYPIAQLLVTRGAEGTYYANRTVSGNVSSYPVTPVDTTAAGDGFMGAFIYRLLESGKPVTEWERNELEGAVAFANAAGAIATTRKGAIASLAKLDEIAALQHRGGGYADSI</sequence>
<keyword evidence="9" id="KW-1185">Reference proteome</keyword>
<keyword evidence="3" id="KW-0547">Nucleotide-binding</keyword>
<dbReference type="InterPro" id="IPR050306">
    <property type="entry name" value="PfkB_Carbo_kinase"/>
</dbReference>
<dbReference type="KEGG" id="plen:EIM92_03320"/>